<dbReference type="Gene3D" id="3.30.70.1290">
    <property type="entry name" value="Transposase IS200-like"/>
    <property type="match status" value="1"/>
</dbReference>
<evidence type="ECO:0000313" key="3">
    <source>
        <dbReference type="Proteomes" id="UP000318313"/>
    </source>
</evidence>
<keyword evidence="3" id="KW-1185">Reference proteome</keyword>
<dbReference type="PANTHER" id="PTHR36966">
    <property type="entry name" value="REP-ASSOCIATED TYROSINE TRANSPOSASE"/>
    <property type="match status" value="1"/>
</dbReference>
<organism evidence="2 3">
    <name type="scientific">Gimesia fumaroli</name>
    <dbReference type="NCBI Taxonomy" id="2527976"/>
    <lineage>
        <taxon>Bacteria</taxon>
        <taxon>Pseudomonadati</taxon>
        <taxon>Planctomycetota</taxon>
        <taxon>Planctomycetia</taxon>
        <taxon>Planctomycetales</taxon>
        <taxon>Planctomycetaceae</taxon>
        <taxon>Gimesia</taxon>
    </lineage>
</organism>
<evidence type="ECO:0000313" key="2">
    <source>
        <dbReference type="EMBL" id="QDV49402.1"/>
    </source>
</evidence>
<evidence type="ECO:0000259" key="1">
    <source>
        <dbReference type="SMART" id="SM01321"/>
    </source>
</evidence>
<dbReference type="GO" id="GO:0006313">
    <property type="term" value="P:DNA transposition"/>
    <property type="evidence" value="ECO:0007669"/>
    <property type="project" value="InterPro"/>
</dbReference>
<dbReference type="GO" id="GO:0043565">
    <property type="term" value="F:sequence-specific DNA binding"/>
    <property type="evidence" value="ECO:0007669"/>
    <property type="project" value="TreeGrafter"/>
</dbReference>
<dbReference type="Proteomes" id="UP000318313">
    <property type="component" value="Chromosome"/>
</dbReference>
<dbReference type="SMART" id="SM01321">
    <property type="entry name" value="Y1_Tnp"/>
    <property type="match status" value="1"/>
</dbReference>
<proteinExistence type="predicted"/>
<reference evidence="2 3" key="1">
    <citation type="submission" date="2019-03" db="EMBL/GenBank/DDBJ databases">
        <title>Deep-cultivation of Planctomycetes and their phenomic and genomic characterization uncovers novel biology.</title>
        <authorList>
            <person name="Wiegand S."/>
            <person name="Jogler M."/>
            <person name="Boedeker C."/>
            <person name="Pinto D."/>
            <person name="Vollmers J."/>
            <person name="Rivas-Marin E."/>
            <person name="Kohn T."/>
            <person name="Peeters S.H."/>
            <person name="Heuer A."/>
            <person name="Rast P."/>
            <person name="Oberbeckmann S."/>
            <person name="Bunk B."/>
            <person name="Jeske O."/>
            <person name="Meyerdierks A."/>
            <person name="Storesund J.E."/>
            <person name="Kallscheuer N."/>
            <person name="Luecker S."/>
            <person name="Lage O.M."/>
            <person name="Pohl T."/>
            <person name="Merkel B.J."/>
            <person name="Hornburger P."/>
            <person name="Mueller R.-W."/>
            <person name="Bruemmer F."/>
            <person name="Labrenz M."/>
            <person name="Spormann A.M."/>
            <person name="Op den Camp H."/>
            <person name="Overmann J."/>
            <person name="Amann R."/>
            <person name="Jetten M.S.M."/>
            <person name="Mascher T."/>
            <person name="Medema M.H."/>
            <person name="Devos D.P."/>
            <person name="Kaster A.-K."/>
            <person name="Ovreas L."/>
            <person name="Rohde M."/>
            <person name="Galperin M.Y."/>
            <person name="Jogler C."/>
        </authorList>
    </citation>
    <scope>NUCLEOTIDE SEQUENCE [LARGE SCALE GENOMIC DNA]</scope>
    <source>
        <strain evidence="2 3">Enr17</strain>
    </source>
</reference>
<name>A0A518I8N3_9PLAN</name>
<dbReference type="KEGG" id="gfm:Enr17x_14190"/>
<dbReference type="EMBL" id="CP037452">
    <property type="protein sequence ID" value="QDV49402.1"/>
    <property type="molecule type" value="Genomic_DNA"/>
</dbReference>
<dbReference type="SUPFAM" id="SSF143422">
    <property type="entry name" value="Transposase IS200-like"/>
    <property type="match status" value="1"/>
</dbReference>
<accession>A0A518I8N3</accession>
<gene>
    <name evidence="2" type="ORF">Enr17x_14190</name>
</gene>
<dbReference type="RefSeq" id="WP_145307111.1">
    <property type="nucleotide sequence ID" value="NZ_CP037452.1"/>
</dbReference>
<sequence length="194" mass="22867">MTSPRKQIKHFHEPGDCHELTFSCYQRKPLLTNPIWNKLLCQSIDQALVRHHFRLIAFVIMPEHLHLFVYPESNECKIDRLLAAIKRPFSYRIKELLIQKNNDLVLELTSKKNSGKSVFHFWQKGPGYDRNLSTKQAVENAINYIHLNPVKRKLSNDSSSWKWSSARWYESDGKVVDPDLPQIHGLPWEFFEVQ</sequence>
<dbReference type="InterPro" id="IPR002686">
    <property type="entry name" value="Transposase_17"/>
</dbReference>
<dbReference type="InterPro" id="IPR036515">
    <property type="entry name" value="Transposase_17_sf"/>
</dbReference>
<protein>
    <submittedName>
        <fullName evidence="2">Transposase IS200 like protein</fullName>
    </submittedName>
</protein>
<dbReference type="Pfam" id="PF01797">
    <property type="entry name" value="Y1_Tnp"/>
    <property type="match status" value="1"/>
</dbReference>
<dbReference type="OrthoDB" id="9794403at2"/>
<dbReference type="GO" id="GO:0004803">
    <property type="term" value="F:transposase activity"/>
    <property type="evidence" value="ECO:0007669"/>
    <property type="project" value="InterPro"/>
</dbReference>
<feature type="domain" description="Transposase IS200-like" evidence="1">
    <location>
        <begin position="13"/>
        <end position="148"/>
    </location>
</feature>
<dbReference type="InterPro" id="IPR052715">
    <property type="entry name" value="RAYT_transposase"/>
</dbReference>
<dbReference type="PANTHER" id="PTHR36966:SF1">
    <property type="entry name" value="REP-ASSOCIATED TYROSINE TRANSPOSASE"/>
    <property type="match status" value="1"/>
</dbReference>
<dbReference type="AlphaFoldDB" id="A0A518I8N3"/>
<dbReference type="NCBIfam" id="NF047646">
    <property type="entry name" value="REP_Tyr_transpos"/>
    <property type="match status" value="1"/>
</dbReference>